<gene>
    <name evidence="6" type="ORF">ANN_03816</name>
</gene>
<keyword evidence="7" id="KW-1185">Reference proteome</keyword>
<evidence type="ECO:0000256" key="3">
    <source>
        <dbReference type="PROSITE-ProRule" id="PRU00023"/>
    </source>
</evidence>
<dbReference type="PROSITE" id="PS50088">
    <property type="entry name" value="ANK_REPEAT"/>
    <property type="match status" value="4"/>
</dbReference>
<dbReference type="PANTHER" id="PTHR24198">
    <property type="entry name" value="ANKYRIN REPEAT AND PROTEIN KINASE DOMAIN-CONTAINING PROTEIN"/>
    <property type="match status" value="1"/>
</dbReference>
<dbReference type="Pfam" id="PF12796">
    <property type="entry name" value="Ank_2"/>
    <property type="match status" value="1"/>
</dbReference>
<feature type="repeat" description="ANK" evidence="3">
    <location>
        <begin position="1113"/>
        <end position="1142"/>
    </location>
</feature>
<organism evidence="6 7">
    <name type="scientific">Periplaneta americana</name>
    <name type="common">American cockroach</name>
    <name type="synonym">Blatta americana</name>
    <dbReference type="NCBI Taxonomy" id="6978"/>
    <lineage>
        <taxon>Eukaryota</taxon>
        <taxon>Metazoa</taxon>
        <taxon>Ecdysozoa</taxon>
        <taxon>Arthropoda</taxon>
        <taxon>Hexapoda</taxon>
        <taxon>Insecta</taxon>
        <taxon>Pterygota</taxon>
        <taxon>Neoptera</taxon>
        <taxon>Polyneoptera</taxon>
        <taxon>Dictyoptera</taxon>
        <taxon>Blattodea</taxon>
        <taxon>Blattoidea</taxon>
        <taxon>Blattidae</taxon>
        <taxon>Blattinae</taxon>
        <taxon>Periplaneta</taxon>
    </lineage>
</organism>
<dbReference type="InterPro" id="IPR002110">
    <property type="entry name" value="Ankyrin_rpt"/>
</dbReference>
<dbReference type="PROSITE" id="PS50297">
    <property type="entry name" value="ANK_REP_REGION"/>
    <property type="match status" value="3"/>
</dbReference>
<protein>
    <recommendedName>
        <fullName evidence="5">NACHT domain-containing protein</fullName>
    </recommendedName>
</protein>
<keyword evidence="2 3" id="KW-0040">ANK repeat</keyword>
<feature type="compositionally biased region" description="Basic and acidic residues" evidence="4">
    <location>
        <begin position="1157"/>
        <end position="1173"/>
    </location>
</feature>
<name>A0ABQ8U3B9_PERAM</name>
<feature type="repeat" description="ANK" evidence="3">
    <location>
        <begin position="931"/>
        <end position="963"/>
    </location>
</feature>
<sequence>MAGLCEGGNEPSGSLKAICKEHPLLATSSKEVNYERRNEGADMSGQLFEVKMIALLFLRTINSRQNFSVGSNLKAAGCFDDIILRLKNKTIFLQLKHKKNAAIYDSQLTLLNGDFGLLKYYKCFCDMKKNWAEKNKDLKYCGDFKNYLFVIYTNAVFKSKKSDYLNNNDDWQGLIDTGGSVHCFSEQQFPDIHEYFSSLSRYKKLLKDVVNGSTTCTEETILSIVKKIWNKDAKNVPKNEDLNKILSELEKLDLSDYKDFLSRLWIFTGQKRESELDPLIKEEIKTACGTDSSYIRCIADVQAWWKSAKRYLRKESKFWQEIVKDCVADVSNQKAKEFSELNVRFSEEEINSLKKSLPSNCRIIHIDNEKCNIFSCVKASQSFEKNFLVSGDTLHSCISQVLTLWEQSTDYVLIIDGGTDSDTVVKDLVGFLNEQSQKSVILITNSEDTMVGKLKELTTVETYIDTFSLSQLDQESFDRILDCNVTFQGHSVYLKDLADKSAIEKFVTADILRKLLLGLEIGEKLPEEDEYFISRKLSRKHPVNTAGNHSAEGKIYSDIKQIMALSDKVILISGDPGMGKSTQLTHFASKWKFATPTTWIARINLNDESNVLSTNKSSLALDLLETGSKIDTEFERRLFEHRVKNEGKVVVMLDGYDEVCPNYGDKVIAIVNELNDTKVEKIFVTSRPVMQNKLEKDLPTVAFELMPFTEKDQKKFLLKFWKDKSGGKHKLDTFIEQLLQVTSDSVSNYHKEFTAIPLQIKILAEVFKAEGEKFCDDGDLNLPDKLDLLQLYEKMIEKKWELYYLKNSVDISKPSVERNFVMQKKELEENHMCCAVYSLLDENQMKSLKNSVSVTEKAKEFLEKLKSGHERTDIVFDVINDKPTFLHRTFAEYFAAMWFSQNFQDEKEFIRKHILRPTFKVIRQFFNQMLARDFPLHRAVLNGNKRSVEALVTGSCDVNTRDIGGRTALHLAVMAHLDIHNDIGYEYYRFDPWHLSGNYVYVTDTVEHQITSILAQRTSTLELNSKDEVLSWSPIRLADQIGAWSCIDLLLGKGIRCSDLISVKLSNMWHILNCCSRESLLHLVEFVDSPKVDVGRSDLAFPSSREEINVLITTLHQAAEHGRLELVKFLLDHGADINEQTKLIEYSEICRLNKQSERHEVDASRKSQKELSSHPENVGNSQTVSSDQKISQMPDKKLGLSKASSGTLLSNQKTSHVHGKNAELLKATSEPTSLDQKSSPFVEMNNNSLDATSSKNIPAKQNPVKNVNTEKLTDDERSVLVGENIRGTYLNQGMSMGSIEDFDNKMIWKISLWSASRFGELHKVTPLMYAARRGHFDVVKYLVNQGADTSLCDSHNQDAFMYAVRGGHLEVIKFLWNSTDIKQSNRIEHFYPLHMSVSLGNLEVLEFLLNTQAFDVNEYSWCDKVRLSDFGTPLLFAVKAENAEIVELLCKHGADTNAVDTYGKTPLKIAERMERLKNVLKSHGAKLNS</sequence>
<dbReference type="Proteomes" id="UP001148838">
    <property type="component" value="Unassembled WGS sequence"/>
</dbReference>
<evidence type="ECO:0000256" key="4">
    <source>
        <dbReference type="SAM" id="MobiDB-lite"/>
    </source>
</evidence>
<dbReference type="InterPro" id="IPR007111">
    <property type="entry name" value="NACHT_NTPase"/>
</dbReference>
<evidence type="ECO:0000313" key="6">
    <source>
        <dbReference type="EMBL" id="KAJ4452296.1"/>
    </source>
</evidence>
<evidence type="ECO:0000256" key="2">
    <source>
        <dbReference type="ARBA" id="ARBA00023043"/>
    </source>
</evidence>
<dbReference type="InterPro" id="IPR036770">
    <property type="entry name" value="Ankyrin_rpt-contain_sf"/>
</dbReference>
<dbReference type="SUPFAM" id="SSF48403">
    <property type="entry name" value="Ankyrin repeat"/>
    <property type="match status" value="2"/>
</dbReference>
<dbReference type="Gene3D" id="1.25.40.20">
    <property type="entry name" value="Ankyrin repeat-containing domain"/>
    <property type="match status" value="3"/>
</dbReference>
<comment type="caution">
    <text evidence="6">The sequence shown here is derived from an EMBL/GenBank/DDBJ whole genome shotgun (WGS) entry which is preliminary data.</text>
</comment>
<dbReference type="Pfam" id="PF13637">
    <property type="entry name" value="Ank_4"/>
    <property type="match status" value="1"/>
</dbReference>
<dbReference type="InterPro" id="IPR027417">
    <property type="entry name" value="P-loop_NTPase"/>
</dbReference>
<feature type="repeat" description="ANK" evidence="3">
    <location>
        <begin position="1322"/>
        <end position="1354"/>
    </location>
</feature>
<feature type="domain" description="NACHT" evidence="5">
    <location>
        <begin position="569"/>
        <end position="723"/>
    </location>
</feature>
<evidence type="ECO:0000259" key="5">
    <source>
        <dbReference type="Pfam" id="PF05729"/>
    </source>
</evidence>
<feature type="compositionally biased region" description="Polar residues" evidence="4">
    <location>
        <begin position="1174"/>
        <end position="1191"/>
    </location>
</feature>
<keyword evidence="1" id="KW-0677">Repeat</keyword>
<proteinExistence type="predicted"/>
<feature type="region of interest" description="Disordered" evidence="4">
    <location>
        <begin position="1157"/>
        <end position="1219"/>
    </location>
</feature>
<dbReference type="Gene3D" id="3.40.50.300">
    <property type="entry name" value="P-loop containing nucleotide triphosphate hydrolases"/>
    <property type="match status" value="1"/>
</dbReference>
<feature type="repeat" description="ANK" evidence="3">
    <location>
        <begin position="1429"/>
        <end position="1461"/>
    </location>
</feature>
<reference evidence="6 7" key="1">
    <citation type="journal article" date="2022" name="Allergy">
        <title>Genome assembly and annotation of Periplaneta americana reveal a comprehensive cockroach allergen profile.</title>
        <authorList>
            <person name="Wang L."/>
            <person name="Xiong Q."/>
            <person name="Saelim N."/>
            <person name="Wang L."/>
            <person name="Nong W."/>
            <person name="Wan A.T."/>
            <person name="Shi M."/>
            <person name="Liu X."/>
            <person name="Cao Q."/>
            <person name="Hui J.H.L."/>
            <person name="Sookrung N."/>
            <person name="Leung T.F."/>
            <person name="Tungtrongchitr A."/>
            <person name="Tsui S.K.W."/>
        </authorList>
    </citation>
    <scope>NUCLEOTIDE SEQUENCE [LARGE SCALE GENOMIC DNA]</scope>
    <source>
        <strain evidence="6">PWHHKU_190912</strain>
    </source>
</reference>
<evidence type="ECO:0000256" key="1">
    <source>
        <dbReference type="ARBA" id="ARBA00022737"/>
    </source>
</evidence>
<evidence type="ECO:0000313" key="7">
    <source>
        <dbReference type="Proteomes" id="UP001148838"/>
    </source>
</evidence>
<dbReference type="Pfam" id="PF13857">
    <property type="entry name" value="Ank_5"/>
    <property type="match status" value="1"/>
</dbReference>
<feature type="compositionally biased region" description="Polar residues" evidence="4">
    <location>
        <begin position="1202"/>
        <end position="1214"/>
    </location>
</feature>
<dbReference type="SUPFAM" id="SSF52540">
    <property type="entry name" value="P-loop containing nucleoside triphosphate hydrolases"/>
    <property type="match status" value="1"/>
</dbReference>
<dbReference type="PANTHER" id="PTHR24198:SF165">
    <property type="entry name" value="ANKYRIN REPEAT-CONTAINING PROTEIN-RELATED"/>
    <property type="match status" value="1"/>
</dbReference>
<dbReference type="EMBL" id="JAJSOF020000001">
    <property type="protein sequence ID" value="KAJ4452296.1"/>
    <property type="molecule type" value="Genomic_DNA"/>
</dbReference>
<dbReference type="Pfam" id="PF05729">
    <property type="entry name" value="NACHT"/>
    <property type="match status" value="1"/>
</dbReference>
<accession>A0ABQ8U3B9</accession>
<dbReference type="SMART" id="SM00248">
    <property type="entry name" value="ANK"/>
    <property type="match status" value="6"/>
</dbReference>